<dbReference type="Proteomes" id="UP000289437">
    <property type="component" value="Unassembled WGS sequence"/>
</dbReference>
<keyword evidence="10" id="KW-1185">Reference proteome</keyword>
<dbReference type="PANTHER" id="PTHR30576:SF10">
    <property type="entry name" value="SLL5057 PROTEIN"/>
    <property type="match status" value="1"/>
</dbReference>
<keyword evidence="4 7" id="KW-0812">Transmembrane</keyword>
<dbReference type="EMBL" id="RDSM01000001">
    <property type="protein sequence ID" value="RXH57123.1"/>
    <property type="molecule type" value="Genomic_DNA"/>
</dbReference>
<dbReference type="GO" id="GO:0016780">
    <property type="term" value="F:phosphotransferase activity, for other substituted phosphate groups"/>
    <property type="evidence" value="ECO:0007669"/>
    <property type="project" value="TreeGrafter"/>
</dbReference>
<keyword evidence="3 9" id="KW-0808">Transferase</keyword>
<dbReference type="Gene3D" id="3.40.50.720">
    <property type="entry name" value="NAD(P)-binding Rossmann-like Domain"/>
    <property type="match status" value="1"/>
</dbReference>
<dbReference type="GO" id="GO:0016020">
    <property type="term" value="C:membrane"/>
    <property type="evidence" value="ECO:0007669"/>
    <property type="project" value="UniProtKB-SubCell"/>
</dbReference>
<dbReference type="RefSeq" id="WP_128911343.1">
    <property type="nucleotide sequence ID" value="NZ_RDSM01000001.1"/>
</dbReference>
<name>A0A4Q0T0K6_9BACT</name>
<comment type="caution">
    <text evidence="9">The sequence shown here is derived from an EMBL/GenBank/DDBJ whole genome shotgun (WGS) entry which is preliminary data.</text>
</comment>
<dbReference type="AlphaFoldDB" id="A0A4Q0T0K6"/>
<evidence type="ECO:0000259" key="8">
    <source>
        <dbReference type="Pfam" id="PF02397"/>
    </source>
</evidence>
<sequence length="506" mass="56386">MSTPDYLQQAIISGRRRSSPSGREHVGLFQRPSVTSLVWASLDILTAGVAGLAAMRFRTAVPLEFLTADGPSGSAFHHLSHPSISTSVFYMGWFVLCLIFFARSYGLYQPIQGRSGLHEQRMTVQATLTAGLLLCGALYLAKAEVISRIVVILTILFTAILMCARRAAWRRVVYSRYREGLETRNVMIIGAGRVAHALRNHLESLRHMGFRFKGFVALTEREAESGDVDVIGDVRNCLPLARSLFVDEIFISAPADKKLVISLVEEARAAGIDVRVVPDLYDGLAWNAPVEYIGQFPTIPLHRRDFAIGAMLMKRMLDITVSVVGLVLTSPIMLGIALTIYFSSGSPIFYKAQRIGRKGRTFTCFKFRTMVVDADKLKDQMSHMNERDGILFKIAKDPRITRVGPLLRKYSLDELPQLYNVLRGDMSLVGPRPPIAAEVEKYDLSHLRRLDVLPGITGLWQVEARQDPSFDSYISLDTAYVENWSLWLDLKILARTVGVVFSGTGS</sequence>
<comment type="subcellular location">
    <subcellularLocation>
        <location evidence="1">Membrane</location>
        <topology evidence="1">Multi-pass membrane protein</topology>
    </subcellularLocation>
</comment>
<evidence type="ECO:0000256" key="2">
    <source>
        <dbReference type="ARBA" id="ARBA00006464"/>
    </source>
</evidence>
<dbReference type="Pfam" id="PF13727">
    <property type="entry name" value="CoA_binding_3"/>
    <property type="match status" value="1"/>
</dbReference>
<evidence type="ECO:0000256" key="5">
    <source>
        <dbReference type="ARBA" id="ARBA00022989"/>
    </source>
</evidence>
<keyword evidence="6 7" id="KW-0472">Membrane</keyword>
<feature type="transmembrane region" description="Helical" evidence="7">
    <location>
        <begin position="319"/>
        <end position="342"/>
    </location>
</feature>
<evidence type="ECO:0000313" key="10">
    <source>
        <dbReference type="Proteomes" id="UP000289437"/>
    </source>
</evidence>
<reference evidence="10" key="2">
    <citation type="submission" date="2019-02" db="EMBL/GenBank/DDBJ databases">
        <title>Granulicella sibirica sp. nov., a psychrotolerant acidobacterium isolated from an organic soil layer in forested tundra, West Siberia.</title>
        <authorList>
            <person name="Oshkin I.Y."/>
            <person name="Kulichevskaya I.S."/>
            <person name="Rijpstra W.I.C."/>
            <person name="Sinninghe Damste J.S."/>
            <person name="Rakitin A.L."/>
            <person name="Ravin N.V."/>
            <person name="Dedysh S.N."/>
        </authorList>
    </citation>
    <scope>NUCLEOTIDE SEQUENCE [LARGE SCALE GENOMIC DNA]</scope>
    <source>
        <strain evidence="10">AF10</strain>
    </source>
</reference>
<proteinExistence type="inferred from homology"/>
<dbReference type="PANTHER" id="PTHR30576">
    <property type="entry name" value="COLANIC BIOSYNTHESIS UDP-GLUCOSE LIPID CARRIER TRANSFERASE"/>
    <property type="match status" value="1"/>
</dbReference>
<gene>
    <name evidence="9" type="ORF">GRAN_0433</name>
</gene>
<dbReference type="Pfam" id="PF02397">
    <property type="entry name" value="Bac_transf"/>
    <property type="match status" value="1"/>
</dbReference>
<evidence type="ECO:0000256" key="3">
    <source>
        <dbReference type="ARBA" id="ARBA00022679"/>
    </source>
</evidence>
<reference evidence="9 10" key="1">
    <citation type="submission" date="2018-11" db="EMBL/GenBank/DDBJ databases">
        <authorList>
            <person name="Mardanov A.V."/>
            <person name="Ravin N.V."/>
            <person name="Dedysh S.N."/>
        </authorList>
    </citation>
    <scope>NUCLEOTIDE SEQUENCE [LARGE SCALE GENOMIC DNA]</scope>
    <source>
        <strain evidence="9 10">AF10</strain>
    </source>
</reference>
<comment type="similarity">
    <text evidence="2">Belongs to the bacterial sugar transferase family.</text>
</comment>
<dbReference type="InterPro" id="IPR036291">
    <property type="entry name" value="NAD(P)-bd_dom_sf"/>
</dbReference>
<dbReference type="OrthoDB" id="9808602at2"/>
<feature type="transmembrane region" description="Helical" evidence="7">
    <location>
        <begin position="146"/>
        <end position="168"/>
    </location>
</feature>
<keyword evidence="5 7" id="KW-1133">Transmembrane helix</keyword>
<dbReference type="NCBIfam" id="TIGR03025">
    <property type="entry name" value="EPS_sugtrans"/>
    <property type="match status" value="1"/>
</dbReference>
<organism evidence="9 10">
    <name type="scientific">Granulicella sibirica</name>
    <dbReference type="NCBI Taxonomy" id="2479048"/>
    <lineage>
        <taxon>Bacteria</taxon>
        <taxon>Pseudomonadati</taxon>
        <taxon>Acidobacteriota</taxon>
        <taxon>Terriglobia</taxon>
        <taxon>Terriglobales</taxon>
        <taxon>Acidobacteriaceae</taxon>
        <taxon>Granulicella</taxon>
    </lineage>
</organism>
<accession>A0A4Q0T0K6</accession>
<dbReference type="InterPro" id="IPR003362">
    <property type="entry name" value="Bact_transf"/>
</dbReference>
<dbReference type="InterPro" id="IPR017475">
    <property type="entry name" value="EPS_sugar_tfrase"/>
</dbReference>
<evidence type="ECO:0000256" key="4">
    <source>
        <dbReference type="ARBA" id="ARBA00022692"/>
    </source>
</evidence>
<feature type="transmembrane region" description="Helical" evidence="7">
    <location>
        <begin position="122"/>
        <end position="140"/>
    </location>
</feature>
<feature type="transmembrane region" description="Helical" evidence="7">
    <location>
        <begin position="84"/>
        <end position="102"/>
    </location>
</feature>
<feature type="transmembrane region" description="Helical" evidence="7">
    <location>
        <begin position="37"/>
        <end position="57"/>
    </location>
</feature>
<feature type="domain" description="Bacterial sugar transferase" evidence="8">
    <location>
        <begin position="314"/>
        <end position="501"/>
    </location>
</feature>
<evidence type="ECO:0000256" key="7">
    <source>
        <dbReference type="SAM" id="Phobius"/>
    </source>
</evidence>
<evidence type="ECO:0000256" key="1">
    <source>
        <dbReference type="ARBA" id="ARBA00004141"/>
    </source>
</evidence>
<dbReference type="SUPFAM" id="SSF51735">
    <property type="entry name" value="NAD(P)-binding Rossmann-fold domains"/>
    <property type="match status" value="1"/>
</dbReference>
<evidence type="ECO:0000256" key="6">
    <source>
        <dbReference type="ARBA" id="ARBA00023136"/>
    </source>
</evidence>
<evidence type="ECO:0000313" key="9">
    <source>
        <dbReference type="EMBL" id="RXH57123.1"/>
    </source>
</evidence>
<protein>
    <submittedName>
        <fullName evidence="9">Undecaprenyl-phosphate galactosephosphotransferase</fullName>
    </submittedName>
</protein>